<evidence type="ECO:0000256" key="1">
    <source>
        <dbReference type="ARBA" id="ARBA00022490"/>
    </source>
</evidence>
<gene>
    <name evidence="6" type="ORF">ANDO1_1444</name>
    <name evidence="7" type="ORF">ANDO2_1351</name>
</gene>
<dbReference type="AlphaFoldDB" id="A0A484Q5F3"/>
<protein>
    <submittedName>
        <fullName evidence="7">33 kDa chaperonin (Heat shock protein 33) (HSP33)</fullName>
    </submittedName>
</protein>
<evidence type="ECO:0000313" key="6">
    <source>
        <dbReference type="EMBL" id="VFR27267.1"/>
    </source>
</evidence>
<dbReference type="GO" id="GO:0044183">
    <property type="term" value="F:protein folding chaperone"/>
    <property type="evidence" value="ECO:0007669"/>
    <property type="project" value="TreeGrafter"/>
</dbReference>
<dbReference type="PIRSF" id="PIRSF005261">
    <property type="entry name" value="Heat_shock_Hsp33"/>
    <property type="match status" value="1"/>
</dbReference>
<evidence type="ECO:0000256" key="2">
    <source>
        <dbReference type="ARBA" id="ARBA00022833"/>
    </source>
</evidence>
<keyword evidence="7" id="KW-0346">Stress response</keyword>
<dbReference type="PANTHER" id="PTHR30111:SF1">
    <property type="entry name" value="33 KDA CHAPERONIN"/>
    <property type="match status" value="1"/>
</dbReference>
<proteinExistence type="predicted"/>
<dbReference type="EMBL" id="CAADIB010000011">
    <property type="protein sequence ID" value="VFR32761.1"/>
    <property type="molecule type" value="Genomic_DNA"/>
</dbReference>
<dbReference type="Gene3D" id="3.90.1280.10">
    <property type="entry name" value="HSP33 redox switch-like"/>
    <property type="match status" value="1"/>
</dbReference>
<dbReference type="InterPro" id="IPR023212">
    <property type="entry name" value="Hsp33_helix_hairpin_bin_dom_sf"/>
</dbReference>
<dbReference type="GO" id="GO:0051082">
    <property type="term" value="F:unfolded protein binding"/>
    <property type="evidence" value="ECO:0007669"/>
    <property type="project" value="InterPro"/>
</dbReference>
<keyword evidence="4" id="KW-0143">Chaperone</keyword>
<organism evidence="7">
    <name type="scientific">plant metagenome</name>
    <dbReference type="NCBI Taxonomy" id="1297885"/>
    <lineage>
        <taxon>unclassified sequences</taxon>
        <taxon>metagenomes</taxon>
        <taxon>organismal metagenomes</taxon>
    </lineage>
</organism>
<dbReference type="SUPFAM" id="SSF64397">
    <property type="entry name" value="Hsp33 domain"/>
    <property type="match status" value="1"/>
</dbReference>
<dbReference type="GO" id="GO:0042026">
    <property type="term" value="P:protein refolding"/>
    <property type="evidence" value="ECO:0007669"/>
    <property type="project" value="TreeGrafter"/>
</dbReference>
<dbReference type="InterPro" id="IPR016153">
    <property type="entry name" value="Heat_shock_Hsp33_N"/>
</dbReference>
<evidence type="ECO:0000256" key="4">
    <source>
        <dbReference type="ARBA" id="ARBA00023186"/>
    </source>
</evidence>
<reference evidence="7" key="1">
    <citation type="submission" date="2019-03" db="EMBL/GenBank/DDBJ databases">
        <authorList>
            <person name="Danneels B."/>
        </authorList>
    </citation>
    <scope>NUCLEOTIDE SEQUENCE</scope>
</reference>
<sequence>MTDTLKKYLFEDRQVKVQIAELRDTWRHAQSHVQYPPPVRKLLGELVAAATLLAGNLKLDGSLVLQMHGDGPISLLVVECRGDLSLRATVKLREDHELPEDGTLQSLLNTHGKGRFIVVLDPRDKLPGQTAYQGVVPLEGETVAEVLEHYMLASEQLDTRLWLAADDAKATGVLLQRLPGEGGHGTDTQLASNDLDAWDRACHLAGTLKAEELLSTDSDTIIRRLFWEESLLAFEPLPVRWHCPCSKQKVADMLRMLGAKEVESILEERGKVDVTCDFCGKPYSFDPVDCAELFLGDPLKPAEDGSGTPTLH</sequence>
<keyword evidence="5" id="KW-0676">Redox-active center</keyword>
<evidence type="ECO:0000313" key="7">
    <source>
        <dbReference type="EMBL" id="VFR32761.1"/>
    </source>
</evidence>
<name>A0A484Q5F3_9ZZZZ</name>
<keyword evidence="1" id="KW-0963">Cytoplasm</keyword>
<dbReference type="CDD" id="cd00498">
    <property type="entry name" value="Hsp33"/>
    <property type="match status" value="1"/>
</dbReference>
<accession>A0A484Q5F3</accession>
<dbReference type="InterPro" id="IPR000397">
    <property type="entry name" value="Heat_shock_Hsp33"/>
</dbReference>
<dbReference type="Gene3D" id="1.10.287.480">
    <property type="entry name" value="helix hairpin bin"/>
    <property type="match status" value="1"/>
</dbReference>
<dbReference type="EMBL" id="CAADHZ010000019">
    <property type="protein sequence ID" value="VFR27267.1"/>
    <property type="molecule type" value="Genomic_DNA"/>
</dbReference>
<dbReference type="Gene3D" id="3.55.30.10">
    <property type="entry name" value="Hsp33 domain"/>
    <property type="match status" value="1"/>
</dbReference>
<dbReference type="InterPro" id="IPR016154">
    <property type="entry name" value="Heat_shock_Hsp33_C"/>
</dbReference>
<evidence type="ECO:0000256" key="3">
    <source>
        <dbReference type="ARBA" id="ARBA00023157"/>
    </source>
</evidence>
<dbReference type="SUPFAM" id="SSF118352">
    <property type="entry name" value="HSP33 redox switch-like"/>
    <property type="match status" value="1"/>
</dbReference>
<dbReference type="Pfam" id="PF01430">
    <property type="entry name" value="HSP33"/>
    <property type="match status" value="1"/>
</dbReference>
<dbReference type="PANTHER" id="PTHR30111">
    <property type="entry name" value="33 KDA CHAPERONIN"/>
    <property type="match status" value="1"/>
</dbReference>
<dbReference type="GO" id="GO:0005737">
    <property type="term" value="C:cytoplasm"/>
    <property type="evidence" value="ECO:0007669"/>
    <property type="project" value="InterPro"/>
</dbReference>
<evidence type="ECO:0000256" key="5">
    <source>
        <dbReference type="ARBA" id="ARBA00023284"/>
    </source>
</evidence>
<keyword evidence="3" id="KW-1015">Disulfide bond</keyword>
<keyword evidence="2" id="KW-0862">Zinc</keyword>